<reference evidence="1 2" key="1">
    <citation type="journal article" date="2009" name="Nature">
        <title>The Sorghum bicolor genome and the diversification of grasses.</title>
        <authorList>
            <person name="Paterson A.H."/>
            <person name="Bowers J.E."/>
            <person name="Bruggmann R."/>
            <person name="Dubchak I."/>
            <person name="Grimwood J."/>
            <person name="Gundlach H."/>
            <person name="Haberer G."/>
            <person name="Hellsten U."/>
            <person name="Mitros T."/>
            <person name="Poliakov A."/>
            <person name="Schmutz J."/>
            <person name="Spannagl M."/>
            <person name="Tang H."/>
            <person name="Wang X."/>
            <person name="Wicker T."/>
            <person name="Bharti A.K."/>
            <person name="Chapman J."/>
            <person name="Feltus F.A."/>
            <person name="Gowik U."/>
            <person name="Grigoriev I.V."/>
            <person name="Lyons E."/>
            <person name="Maher C.A."/>
            <person name="Martis M."/>
            <person name="Narechania A."/>
            <person name="Otillar R.P."/>
            <person name="Penning B.W."/>
            <person name="Salamov A.A."/>
            <person name="Wang Y."/>
            <person name="Zhang L."/>
            <person name="Carpita N.C."/>
            <person name="Freeling M."/>
            <person name="Gingle A.R."/>
            <person name="Hash C.T."/>
            <person name="Keller B."/>
            <person name="Klein P."/>
            <person name="Kresovich S."/>
            <person name="McCann M.C."/>
            <person name="Ming R."/>
            <person name="Peterson D.G."/>
            <person name="Mehboob-ur-Rahman"/>
            <person name="Ware D."/>
            <person name="Westhoff P."/>
            <person name="Mayer K.F."/>
            <person name="Messing J."/>
            <person name="Rokhsar D.S."/>
        </authorList>
    </citation>
    <scope>NUCLEOTIDE SEQUENCE [LARGE SCALE GENOMIC DNA]</scope>
    <source>
        <strain evidence="2">cv. BTx623</strain>
    </source>
</reference>
<proteinExistence type="predicted"/>
<gene>
    <name evidence="1" type="ORF">SORBI_3003G056700</name>
</gene>
<dbReference type="Gramene" id="KXG31793">
    <property type="protein sequence ID" value="KXG31793"/>
    <property type="gene ID" value="SORBI_3003G056700"/>
</dbReference>
<protein>
    <submittedName>
        <fullName evidence="1">Uncharacterized protein</fullName>
    </submittedName>
</protein>
<dbReference type="InParanoid" id="A0A1B6Q1I6"/>
<reference evidence="2" key="2">
    <citation type="journal article" date="2018" name="Plant J.">
        <title>The Sorghum bicolor reference genome: improved assembly, gene annotations, a transcriptome atlas, and signatures of genome organization.</title>
        <authorList>
            <person name="McCormick R.F."/>
            <person name="Truong S.K."/>
            <person name="Sreedasyam A."/>
            <person name="Jenkins J."/>
            <person name="Shu S."/>
            <person name="Sims D."/>
            <person name="Kennedy M."/>
            <person name="Amirebrahimi M."/>
            <person name="Weers B.D."/>
            <person name="McKinley B."/>
            <person name="Mattison A."/>
            <person name="Morishige D.T."/>
            <person name="Grimwood J."/>
            <person name="Schmutz J."/>
            <person name="Mullet J.E."/>
        </authorList>
    </citation>
    <scope>NUCLEOTIDE SEQUENCE [LARGE SCALE GENOMIC DNA]</scope>
    <source>
        <strain evidence="2">cv. BTx623</strain>
    </source>
</reference>
<keyword evidence="2" id="KW-1185">Reference proteome</keyword>
<name>A0A1B6Q1I6_SORBI</name>
<dbReference type="AlphaFoldDB" id="A0A1B6Q1I6"/>
<organism evidence="1 2">
    <name type="scientific">Sorghum bicolor</name>
    <name type="common">Sorghum</name>
    <name type="synonym">Sorghum vulgare</name>
    <dbReference type="NCBI Taxonomy" id="4558"/>
    <lineage>
        <taxon>Eukaryota</taxon>
        <taxon>Viridiplantae</taxon>
        <taxon>Streptophyta</taxon>
        <taxon>Embryophyta</taxon>
        <taxon>Tracheophyta</taxon>
        <taxon>Spermatophyta</taxon>
        <taxon>Magnoliopsida</taxon>
        <taxon>Liliopsida</taxon>
        <taxon>Poales</taxon>
        <taxon>Poaceae</taxon>
        <taxon>PACMAD clade</taxon>
        <taxon>Panicoideae</taxon>
        <taxon>Andropogonodae</taxon>
        <taxon>Andropogoneae</taxon>
        <taxon>Sorghinae</taxon>
        <taxon>Sorghum</taxon>
    </lineage>
</organism>
<dbReference type="Proteomes" id="UP000000768">
    <property type="component" value="Chromosome 3"/>
</dbReference>
<sequence>MLSSAASATGQTASSSSHVGGILEWPSSCSGWQAPPLPCYSAALPSLMCTEATTARFEHKFHFRLGFAVGLQQHHPSSSIAKLCCC</sequence>
<accession>A0A1B6Q1I6</accession>
<dbReference type="EMBL" id="CM000762">
    <property type="protein sequence ID" value="KXG31793.1"/>
    <property type="molecule type" value="Genomic_DNA"/>
</dbReference>
<evidence type="ECO:0000313" key="1">
    <source>
        <dbReference type="EMBL" id="KXG31793.1"/>
    </source>
</evidence>
<evidence type="ECO:0000313" key="2">
    <source>
        <dbReference type="Proteomes" id="UP000000768"/>
    </source>
</evidence>